<dbReference type="EMBL" id="CP045915">
    <property type="protein sequence ID" value="QGH36590.1"/>
    <property type="molecule type" value="Genomic_DNA"/>
</dbReference>
<dbReference type="InterPro" id="IPR035940">
    <property type="entry name" value="CAP_sf"/>
</dbReference>
<evidence type="ECO:0000259" key="2">
    <source>
        <dbReference type="Pfam" id="PF00188"/>
    </source>
</evidence>
<dbReference type="PROSITE" id="PS51257">
    <property type="entry name" value="PROKAR_LIPOPROTEIN"/>
    <property type="match status" value="1"/>
</dbReference>
<accession>A0A5Q2TSF6</accession>
<name>A0A5Q2TSF6_9BACI</name>
<proteinExistence type="predicted"/>
<gene>
    <name evidence="3" type="ORF">GI584_22160</name>
</gene>
<dbReference type="SUPFAM" id="SSF55797">
    <property type="entry name" value="PR-1-like"/>
    <property type="match status" value="1"/>
</dbReference>
<feature type="domain" description="SCP" evidence="2">
    <location>
        <begin position="132"/>
        <end position="243"/>
    </location>
</feature>
<evidence type="ECO:0000256" key="1">
    <source>
        <dbReference type="SAM" id="MobiDB-lite"/>
    </source>
</evidence>
<dbReference type="PANTHER" id="PTHR31157">
    <property type="entry name" value="SCP DOMAIN-CONTAINING PROTEIN"/>
    <property type="match status" value="1"/>
</dbReference>
<reference evidence="3 4" key="1">
    <citation type="submission" date="2019-11" db="EMBL/GenBank/DDBJ databases">
        <title>Gracilibacillus salitolerans sp. nov., a moderate halophile isolated from a saline soil in northwest China.</title>
        <authorList>
            <person name="Gan L."/>
        </authorList>
    </citation>
    <scope>NUCLEOTIDE SEQUENCE [LARGE SCALE GENOMIC DNA]</scope>
    <source>
        <strain evidence="3 4">SCU50</strain>
    </source>
</reference>
<dbReference type="KEGG" id="grc:GI584_22160"/>
<dbReference type="Gene3D" id="3.40.33.10">
    <property type="entry name" value="CAP"/>
    <property type="match status" value="1"/>
</dbReference>
<feature type="compositionally biased region" description="Low complexity" evidence="1">
    <location>
        <begin position="82"/>
        <end position="103"/>
    </location>
</feature>
<dbReference type="Proteomes" id="UP000339690">
    <property type="component" value="Chromosome"/>
</dbReference>
<sequence>MYKYIVYLFMIVMIGLMVGCNESSLEPEDQNIQPENVGFSGQNDGGDQGEVPVNPGREQNIFEDANPRGWFGQEDRNYGADQEQQQTTQQRQQTTENNQQTEQQNDDYIDQNEEPQSFDRDSLDGLRQKVVELTNQARSENGAGSLKFDHELGNAAQKKSEDMAENDYFSHTSPTYGSPFDMLQQFGIDYTKASENIAAGQETAEEVVQAWLDSEGHRENMLDPEVTHIGVGYTSDGNYWTQLFIKK</sequence>
<dbReference type="InterPro" id="IPR014044">
    <property type="entry name" value="CAP_dom"/>
</dbReference>
<organism evidence="3 4">
    <name type="scientific">Gracilibacillus salitolerans</name>
    <dbReference type="NCBI Taxonomy" id="2663022"/>
    <lineage>
        <taxon>Bacteria</taxon>
        <taxon>Bacillati</taxon>
        <taxon>Bacillota</taxon>
        <taxon>Bacilli</taxon>
        <taxon>Bacillales</taxon>
        <taxon>Bacillaceae</taxon>
        <taxon>Gracilibacillus</taxon>
    </lineage>
</organism>
<evidence type="ECO:0000313" key="4">
    <source>
        <dbReference type="Proteomes" id="UP000339690"/>
    </source>
</evidence>
<feature type="compositionally biased region" description="Polar residues" evidence="1">
    <location>
        <begin position="30"/>
        <end position="42"/>
    </location>
</feature>
<dbReference type="Pfam" id="PF00188">
    <property type="entry name" value="CAP"/>
    <property type="match status" value="1"/>
</dbReference>
<dbReference type="AlphaFoldDB" id="A0A5Q2TSF6"/>
<dbReference type="CDD" id="cd05379">
    <property type="entry name" value="CAP_bacterial"/>
    <property type="match status" value="1"/>
</dbReference>
<protein>
    <recommendedName>
        <fullName evidence="2">SCP domain-containing protein</fullName>
    </recommendedName>
</protein>
<dbReference type="RefSeq" id="WP_153792649.1">
    <property type="nucleotide sequence ID" value="NZ_CP045915.1"/>
</dbReference>
<keyword evidence="4" id="KW-1185">Reference proteome</keyword>
<dbReference type="PANTHER" id="PTHR31157:SF1">
    <property type="entry name" value="SCP DOMAIN-CONTAINING PROTEIN"/>
    <property type="match status" value="1"/>
</dbReference>
<evidence type="ECO:0000313" key="3">
    <source>
        <dbReference type="EMBL" id="QGH36590.1"/>
    </source>
</evidence>
<feature type="region of interest" description="Disordered" evidence="1">
    <location>
        <begin position="24"/>
        <end position="106"/>
    </location>
</feature>